<dbReference type="EMBL" id="JAPDRK010000011">
    <property type="protein sequence ID" value="KAJ9607740.1"/>
    <property type="molecule type" value="Genomic_DNA"/>
</dbReference>
<accession>A0AA38X6G6</accession>
<evidence type="ECO:0000313" key="2">
    <source>
        <dbReference type="EMBL" id="KAJ9607740.1"/>
    </source>
</evidence>
<proteinExistence type="predicted"/>
<dbReference type="AlphaFoldDB" id="A0AA38X6G6"/>
<keyword evidence="3" id="KW-1185">Reference proteome</keyword>
<feature type="region of interest" description="Disordered" evidence="1">
    <location>
        <begin position="16"/>
        <end position="109"/>
    </location>
</feature>
<feature type="compositionally biased region" description="Polar residues" evidence="1">
    <location>
        <begin position="158"/>
        <end position="176"/>
    </location>
</feature>
<gene>
    <name evidence="2" type="ORF">H2200_007818</name>
</gene>
<sequence>MSFVDRLFPQEELEALGNRWHEPAPKRRKVGHGDLQALKSGSAAQRRHSNDIGSGERRHRLSTPTPYLYGRQQQTSEQTKARSPKRSNSDPHTFSSCMPSPAIPAKPPATNKSCLPSFIEPSILKNYLRHLHPKDSHRYTSSDRQNTESYVTEDAVSSPGSLVADSTASPASTESCPTPAAVCEQFRSGPFGHIFDGMRLTENERDLMEDLLSPITLQSQYEEPSKKRKQDEIKVEVASEDYYSIDQALLQKMFPTYEDRSSHADSVNNGGFIDTEEESDVHSSGLSPAAEAEDEEPEETATSHRGFVIYDYDAVSVDDFFDLEEAST</sequence>
<comment type="caution">
    <text evidence="2">The sequence shown here is derived from an EMBL/GenBank/DDBJ whole genome shotgun (WGS) entry which is preliminary data.</text>
</comment>
<dbReference type="Proteomes" id="UP001172673">
    <property type="component" value="Unassembled WGS sequence"/>
</dbReference>
<name>A0AA38X6G6_9EURO</name>
<feature type="region of interest" description="Disordered" evidence="1">
    <location>
        <begin position="258"/>
        <end position="305"/>
    </location>
</feature>
<feature type="region of interest" description="Disordered" evidence="1">
    <location>
        <begin position="134"/>
        <end position="176"/>
    </location>
</feature>
<evidence type="ECO:0000313" key="3">
    <source>
        <dbReference type="Proteomes" id="UP001172673"/>
    </source>
</evidence>
<protein>
    <submittedName>
        <fullName evidence="2">Uncharacterized protein</fullName>
    </submittedName>
</protein>
<reference evidence="2" key="1">
    <citation type="submission" date="2022-10" db="EMBL/GenBank/DDBJ databases">
        <title>Culturing micro-colonial fungi from biological soil crusts in the Mojave desert and describing Neophaeococcomyces mojavensis, and introducing the new genera and species Taxawa tesnikishii.</title>
        <authorList>
            <person name="Kurbessoian T."/>
            <person name="Stajich J.E."/>
        </authorList>
    </citation>
    <scope>NUCLEOTIDE SEQUENCE</scope>
    <source>
        <strain evidence="2">TK_41</strain>
    </source>
</reference>
<organism evidence="2 3">
    <name type="scientific">Cladophialophora chaetospira</name>
    <dbReference type="NCBI Taxonomy" id="386627"/>
    <lineage>
        <taxon>Eukaryota</taxon>
        <taxon>Fungi</taxon>
        <taxon>Dikarya</taxon>
        <taxon>Ascomycota</taxon>
        <taxon>Pezizomycotina</taxon>
        <taxon>Eurotiomycetes</taxon>
        <taxon>Chaetothyriomycetidae</taxon>
        <taxon>Chaetothyriales</taxon>
        <taxon>Herpotrichiellaceae</taxon>
        <taxon>Cladophialophora</taxon>
    </lineage>
</organism>
<evidence type="ECO:0000256" key="1">
    <source>
        <dbReference type="SAM" id="MobiDB-lite"/>
    </source>
</evidence>